<sequence>MSDFNQKYMKSVITICKGLTLLAVAIACNKNHEGNLIIDKEPYIVSFKVNNTIEGIIDHTKQEINVYAPWSHDFTAMNVAIEIPSGATIMPNNTTNIDLSKGKTYRVLNGNLYWDYNVKAQYSQMLSFDIGNYKGKIDNSTGKITIKYPMGQSVTDLSPTFVTTPGAVVSPSSGTAHDFTNPVTYTMQYAGEEFKYVVTLVPTQFEALAFLGTSKSSSAITNDDEKKAFLWFSENFDNHTYISFDDIKSGKVKLSDYKTIWWHLDSDSQDLPSEATNAEVINKIKNYYRAGGSLFLSSWAVQYVANLGIAKDGKKVNNMWGEGDAPFATADDWGICYKGNESHPIFAGLTKKAGSNNIAFLISKGTKVKAHNALWNFEWGDYANDVPRWSIENGAINLASFHWNDAMNRAAIFEYPSDGTSGKTICVGIEAYDWHNEDNSPENTYFGNIERLTTNIIEYLSK</sequence>
<dbReference type="Gene3D" id="2.60.40.2340">
    <property type="match status" value="2"/>
</dbReference>
<gene>
    <name evidence="2" type="ORF">RCZ15_04990</name>
    <name evidence="3" type="ORF">RCZ16_00850</name>
</gene>
<dbReference type="EMBL" id="BQKB01000003">
    <property type="protein sequence ID" value="GJM51767.1"/>
    <property type="molecule type" value="Genomic_DNA"/>
</dbReference>
<dbReference type="Proteomes" id="UP001207736">
    <property type="component" value="Unassembled WGS sequence"/>
</dbReference>
<evidence type="ECO:0000259" key="1">
    <source>
        <dbReference type="Pfam" id="PF16324"/>
    </source>
</evidence>
<evidence type="ECO:0000313" key="5">
    <source>
        <dbReference type="Proteomes" id="UP001208692"/>
    </source>
</evidence>
<comment type="caution">
    <text evidence="2">The sequence shown here is derived from an EMBL/GenBank/DDBJ whole genome shotgun (WGS) entry which is preliminary data.</text>
</comment>
<keyword evidence="5" id="KW-1185">Reference proteome</keyword>
<accession>A0AAV5ASM6</accession>
<proteinExistence type="predicted"/>
<organism evidence="2 4">
    <name type="scientific">Capnocytophaga catalasegens</name>
    <dbReference type="NCBI Taxonomy" id="1004260"/>
    <lineage>
        <taxon>Bacteria</taxon>
        <taxon>Pseudomonadati</taxon>
        <taxon>Bacteroidota</taxon>
        <taxon>Flavobacteriia</taxon>
        <taxon>Flavobacteriales</taxon>
        <taxon>Flavobacteriaceae</taxon>
        <taxon>Capnocytophaga</taxon>
    </lineage>
</organism>
<evidence type="ECO:0000313" key="2">
    <source>
        <dbReference type="EMBL" id="GJM49524.1"/>
    </source>
</evidence>
<dbReference type="Pfam" id="PF16324">
    <property type="entry name" value="DUF4960"/>
    <property type="match status" value="1"/>
</dbReference>
<reference evidence="2 5" key="1">
    <citation type="submission" date="2021-11" db="EMBL/GenBank/DDBJ databases">
        <title>Draft genome sequence of Capnocytophaga sp. strain KC07075 isolated from cat oral cavity.</title>
        <authorList>
            <person name="Suzuki M."/>
            <person name="Imaoka K."/>
            <person name="Kimura M."/>
            <person name="Morikawa S."/>
            <person name="Maeda K."/>
        </authorList>
    </citation>
    <scope>NUCLEOTIDE SEQUENCE</scope>
    <source>
        <strain evidence="2">KC07075</strain>
        <strain evidence="3 5">KC07079</strain>
    </source>
</reference>
<dbReference type="Proteomes" id="UP001208692">
    <property type="component" value="Unassembled WGS sequence"/>
</dbReference>
<protein>
    <recommendedName>
        <fullName evidence="1">DUF4960 domain-containing protein</fullName>
    </recommendedName>
</protein>
<name>A0AAV5ASM6_9FLAO</name>
<evidence type="ECO:0000313" key="3">
    <source>
        <dbReference type="EMBL" id="GJM51767.1"/>
    </source>
</evidence>
<dbReference type="EMBL" id="BQKA01000010">
    <property type="protein sequence ID" value="GJM49524.1"/>
    <property type="molecule type" value="Genomic_DNA"/>
</dbReference>
<evidence type="ECO:0000313" key="4">
    <source>
        <dbReference type="Proteomes" id="UP001207736"/>
    </source>
</evidence>
<dbReference type="InterPro" id="IPR032526">
    <property type="entry name" value="DUF4960"/>
</dbReference>
<dbReference type="AlphaFoldDB" id="A0AAV5ASM6"/>
<dbReference type="PROSITE" id="PS51257">
    <property type="entry name" value="PROKAR_LIPOPROTEIN"/>
    <property type="match status" value="1"/>
</dbReference>
<feature type="domain" description="DUF4960" evidence="1">
    <location>
        <begin position="210"/>
        <end position="460"/>
    </location>
</feature>